<accession>A0A0A9E4N8</accession>
<dbReference type="AlphaFoldDB" id="A0A0A9E4N8"/>
<proteinExistence type="predicted"/>
<protein>
    <submittedName>
        <fullName evidence="1">Uncharacterized protein</fullName>
    </submittedName>
</protein>
<name>A0A0A9E4N8_ARUDO</name>
<evidence type="ECO:0000313" key="1">
    <source>
        <dbReference type="EMBL" id="JAD90947.1"/>
    </source>
</evidence>
<dbReference type="EMBL" id="GBRH01206948">
    <property type="protein sequence ID" value="JAD90947.1"/>
    <property type="molecule type" value="Transcribed_RNA"/>
</dbReference>
<organism evidence="1">
    <name type="scientific">Arundo donax</name>
    <name type="common">Giant reed</name>
    <name type="synonym">Donax arundinaceus</name>
    <dbReference type="NCBI Taxonomy" id="35708"/>
    <lineage>
        <taxon>Eukaryota</taxon>
        <taxon>Viridiplantae</taxon>
        <taxon>Streptophyta</taxon>
        <taxon>Embryophyta</taxon>
        <taxon>Tracheophyta</taxon>
        <taxon>Spermatophyta</taxon>
        <taxon>Magnoliopsida</taxon>
        <taxon>Liliopsida</taxon>
        <taxon>Poales</taxon>
        <taxon>Poaceae</taxon>
        <taxon>PACMAD clade</taxon>
        <taxon>Arundinoideae</taxon>
        <taxon>Arundineae</taxon>
        <taxon>Arundo</taxon>
    </lineage>
</organism>
<sequence length="108" mass="11682">MEDISSAANCFSSPLYWTTIIGLSPGPATTLNGHSFMSLCTDGSENLLPINRFASKTVLVGFMATWFLAASPMSRSVSVKATYDGVVRFPWSLAMISTRSCCHTPTHE</sequence>
<reference evidence="1" key="2">
    <citation type="journal article" date="2015" name="Data Brief">
        <title>Shoot transcriptome of the giant reed, Arundo donax.</title>
        <authorList>
            <person name="Barrero R.A."/>
            <person name="Guerrero F.D."/>
            <person name="Moolhuijzen P."/>
            <person name="Goolsby J.A."/>
            <person name="Tidwell J."/>
            <person name="Bellgard S.E."/>
            <person name="Bellgard M.I."/>
        </authorList>
    </citation>
    <scope>NUCLEOTIDE SEQUENCE</scope>
    <source>
        <tissue evidence="1">Shoot tissue taken approximately 20 cm above the soil surface</tissue>
    </source>
</reference>
<reference evidence="1" key="1">
    <citation type="submission" date="2014-09" db="EMBL/GenBank/DDBJ databases">
        <authorList>
            <person name="Magalhaes I.L.F."/>
            <person name="Oliveira U."/>
            <person name="Santos F.R."/>
            <person name="Vidigal T.H.D.A."/>
            <person name="Brescovit A.D."/>
            <person name="Santos A.J."/>
        </authorList>
    </citation>
    <scope>NUCLEOTIDE SEQUENCE</scope>
    <source>
        <tissue evidence="1">Shoot tissue taken approximately 20 cm above the soil surface</tissue>
    </source>
</reference>